<feature type="transmembrane region" description="Helical" evidence="1">
    <location>
        <begin position="392"/>
        <end position="415"/>
    </location>
</feature>
<evidence type="ECO:0000256" key="1">
    <source>
        <dbReference type="SAM" id="Phobius"/>
    </source>
</evidence>
<feature type="transmembrane region" description="Helical" evidence="1">
    <location>
        <begin position="152"/>
        <end position="178"/>
    </location>
</feature>
<protein>
    <submittedName>
        <fullName evidence="2">ABC-2 type transport system permease protein</fullName>
    </submittedName>
</protein>
<feature type="transmembrane region" description="Helical" evidence="1">
    <location>
        <begin position="421"/>
        <end position="442"/>
    </location>
</feature>
<accession>A0A1M6MRQ9</accession>
<dbReference type="EMBL" id="FRAC01000007">
    <property type="protein sequence ID" value="SHJ86096.1"/>
    <property type="molecule type" value="Genomic_DNA"/>
</dbReference>
<feature type="transmembrane region" description="Helical" evidence="1">
    <location>
        <begin position="304"/>
        <end position="328"/>
    </location>
</feature>
<feature type="transmembrane region" description="Helical" evidence="1">
    <location>
        <begin position="35"/>
        <end position="59"/>
    </location>
</feature>
<keyword evidence="1" id="KW-0812">Transmembrane</keyword>
<feature type="transmembrane region" description="Helical" evidence="1">
    <location>
        <begin position="71"/>
        <end position="90"/>
    </location>
</feature>
<proteinExistence type="predicted"/>
<feature type="transmembrane region" description="Helical" evidence="1">
    <location>
        <begin position="463"/>
        <end position="482"/>
    </location>
</feature>
<keyword evidence="1" id="KW-0472">Membrane</keyword>
<sequence length="524" mass="57554">MREWTKLIRLLKIQFPEVFDLPFLRKGRKKRLSNSVLMVFIAAFVIFLSFVSFLYSYGLGLGLKSAGRVDMLIELAAAIASVAIFFTTVYKIRGIIFDFKDFDFLLALPVKYTTIVTGRLLLLYLINLPTAILIMVPAGISYCMLTGWDAAAFIYNIAGALLLPMLPVTLAAIVGILAAFFASRFRNSKVINIILIFIILFGFMAVPYFGGLGSLDSMTQIYPPAVLYESAFWKKEAAALAGYLLISLGSFGIFSVAAGKRFIALNTQLVKKTGSRNRKGLQVRTDSPFCALYKKEVKRYFSSVNYVINTGFGMVLLTVLSIASLFLAPDTVSRLLKMPGAIEQLKQFLPEFMAFCIAMTCISASSISLEGKNLWLIKSLPLSAGRIFCSKIAVNLTMTAPLAFIDVLLLAIGLRLTVKEIIVLMVFDVSISVYTSVSGLFFNLLLPKFDWSSEITVIKQSMAVLASLFTGIVAAMVPKILAGALPSIAGFAVFLAYAVFLLAVSGLLYLAIMRSGEKRFRAFT</sequence>
<feature type="transmembrane region" description="Helical" evidence="1">
    <location>
        <begin position="348"/>
        <end position="371"/>
    </location>
</feature>
<organism evidence="2 3">
    <name type="scientific">Anaerocolumna jejuensis DSM 15929</name>
    <dbReference type="NCBI Taxonomy" id="1121322"/>
    <lineage>
        <taxon>Bacteria</taxon>
        <taxon>Bacillati</taxon>
        <taxon>Bacillota</taxon>
        <taxon>Clostridia</taxon>
        <taxon>Lachnospirales</taxon>
        <taxon>Lachnospiraceae</taxon>
        <taxon>Anaerocolumna</taxon>
    </lineage>
</organism>
<feature type="transmembrane region" description="Helical" evidence="1">
    <location>
        <begin position="190"/>
        <end position="210"/>
    </location>
</feature>
<dbReference type="OrthoDB" id="138672at2"/>
<dbReference type="Proteomes" id="UP000184386">
    <property type="component" value="Unassembled WGS sequence"/>
</dbReference>
<evidence type="ECO:0000313" key="2">
    <source>
        <dbReference type="EMBL" id="SHJ86096.1"/>
    </source>
</evidence>
<reference evidence="2 3" key="1">
    <citation type="submission" date="2016-11" db="EMBL/GenBank/DDBJ databases">
        <authorList>
            <person name="Jaros S."/>
            <person name="Januszkiewicz K."/>
            <person name="Wedrychowicz H."/>
        </authorList>
    </citation>
    <scope>NUCLEOTIDE SEQUENCE [LARGE SCALE GENOMIC DNA]</scope>
    <source>
        <strain evidence="2 3">DSM 15929</strain>
    </source>
</reference>
<keyword evidence="3" id="KW-1185">Reference proteome</keyword>
<name>A0A1M6MRQ9_9FIRM</name>
<dbReference type="RefSeq" id="WP_073273731.1">
    <property type="nucleotide sequence ID" value="NZ_FRAC01000007.1"/>
</dbReference>
<keyword evidence="1" id="KW-1133">Transmembrane helix</keyword>
<evidence type="ECO:0000313" key="3">
    <source>
        <dbReference type="Proteomes" id="UP000184386"/>
    </source>
</evidence>
<dbReference type="STRING" id="1121322.SAMN02745136_01140"/>
<gene>
    <name evidence="2" type="ORF">SAMN02745136_01140</name>
</gene>
<feature type="transmembrane region" description="Helical" evidence="1">
    <location>
        <begin position="488"/>
        <end position="512"/>
    </location>
</feature>
<feature type="transmembrane region" description="Helical" evidence="1">
    <location>
        <begin position="237"/>
        <end position="258"/>
    </location>
</feature>
<dbReference type="AlphaFoldDB" id="A0A1M6MRQ9"/>
<feature type="transmembrane region" description="Helical" evidence="1">
    <location>
        <begin position="121"/>
        <end position="140"/>
    </location>
</feature>